<name>A0ACD4B3M0_MICMQ</name>
<protein>
    <submittedName>
        <fullName evidence="1">Bifunctional DNA primase/polymerase</fullName>
    </submittedName>
</protein>
<organism evidence="1 2">
    <name type="scientific">Microbacterium maritypicum</name>
    <name type="common">Microbacterium liquefaciens</name>
    <dbReference type="NCBI Taxonomy" id="33918"/>
    <lineage>
        <taxon>Bacteria</taxon>
        <taxon>Bacillati</taxon>
        <taxon>Actinomycetota</taxon>
        <taxon>Actinomycetes</taxon>
        <taxon>Micrococcales</taxon>
        <taxon>Microbacteriaceae</taxon>
        <taxon>Microbacterium</taxon>
    </lineage>
</organism>
<evidence type="ECO:0000313" key="2">
    <source>
        <dbReference type="Proteomes" id="UP001060245"/>
    </source>
</evidence>
<evidence type="ECO:0000313" key="1">
    <source>
        <dbReference type="EMBL" id="UTT52016.1"/>
    </source>
</evidence>
<reference evidence="1" key="1">
    <citation type="submission" date="2022-07" db="EMBL/GenBank/DDBJ databases">
        <title>Complete genome of DND4.</title>
        <authorList>
            <person name="Cao G."/>
        </authorList>
    </citation>
    <scope>NUCLEOTIDE SEQUENCE</scope>
    <source>
        <strain evidence="1">DND4</strain>
    </source>
</reference>
<dbReference type="Proteomes" id="UP001060245">
    <property type="component" value="Chromosome"/>
</dbReference>
<dbReference type="EMBL" id="CP101471">
    <property type="protein sequence ID" value="UTT52016.1"/>
    <property type="molecule type" value="Genomic_DNA"/>
</dbReference>
<keyword evidence="2" id="KW-1185">Reference proteome</keyword>
<proteinExistence type="predicted"/>
<accession>A0ACD4B3M0</accession>
<gene>
    <name evidence="1" type="ORF">NMQ05_13105</name>
</gene>
<sequence>MSAADSFVQVLDRTGHEKALGRSALALVARGIPVFPCAAGGKRPAVAGGFHAASAEADLVWRWWTAMPNGNIGMPTGAASGLVVVDVDVHGAVDGYSALERARREGLVDGWVAAVETPSGGLHLYFPASGDTDQRSWQSARAGIDFRGDGGYIIVPPSARAIEGETRRYTTLQLAHRMGHPLDAQRLRDFLDPPRRAAGPGDAVSEMAPADLTRLACWVSRLQEGERNHGVFWAACKMAEKDVPTGAALDALTAAGASAGLSEREVTTTVRSAYRAVQGRSSQRLPASEPMTRPHRPRPITDSRALA</sequence>